<dbReference type="InterPro" id="IPR013320">
    <property type="entry name" value="ConA-like_dom_sf"/>
</dbReference>
<dbReference type="Ensembl" id="ENSPNAT00000075704.1">
    <property type="protein sequence ID" value="ENSPNAP00000065685.1"/>
    <property type="gene ID" value="ENSPNAG00000030194.1"/>
</dbReference>
<name>A0AAR2KN04_PYGNA</name>
<sequence>MMSVALSHREDNITGACYSVGSLLNPHKAEIKTACNSQPFLKPKLGIMKLKDKLLKKFHGQIKKQFNNDTEQIDFSMEVSKCILRELAAELDRLVSLRELLIQSEVSDDKIHQEESQTLVLQWADELSSQQQKRKQETTQMLTELKTTEDHEDSQNLDKEQRLQDAKMILSDWTWKLKSKETVKLGEECKAVLQDLCKQWKKGKLVNILPIMDFIIRILLQENKTEESMLKQWFKSEKVFRKAGGLYVPTPVWNCITRHPAEVILDPQTANPNLMLDKDGRSVRTKTHEESITNPWNDYQRKHSKYDGWMCVQAKKGYTTGSYYWEVDVNGKYDWRIGVVKESAPRLGYVNMNTKAGYWTLRLQLGSLMALTDPVTKLNYIALSKIGVNLDIEEGRVSFYDSEKRRHIYTFKTHFMKSERIYPVFGTVETGRALRII</sequence>
<dbReference type="Proteomes" id="UP001501920">
    <property type="component" value="Chromosome 6"/>
</dbReference>
<protein>
    <recommendedName>
        <fullName evidence="1">B30.2/SPRY domain-containing protein</fullName>
    </recommendedName>
</protein>
<dbReference type="SMART" id="SM00449">
    <property type="entry name" value="SPRY"/>
    <property type="match status" value="1"/>
</dbReference>
<dbReference type="InterPro" id="IPR043136">
    <property type="entry name" value="B30.2/SPRY_sf"/>
</dbReference>
<dbReference type="PANTHER" id="PTHR24103">
    <property type="entry name" value="E3 UBIQUITIN-PROTEIN LIGASE TRIM"/>
    <property type="match status" value="1"/>
</dbReference>
<reference evidence="2" key="2">
    <citation type="submission" date="2025-08" db="UniProtKB">
        <authorList>
            <consortium name="Ensembl"/>
        </authorList>
    </citation>
    <scope>IDENTIFICATION</scope>
</reference>
<dbReference type="InterPro" id="IPR006574">
    <property type="entry name" value="PRY"/>
</dbReference>
<keyword evidence="3" id="KW-1185">Reference proteome</keyword>
<organism evidence="2 3">
    <name type="scientific">Pygocentrus nattereri</name>
    <name type="common">Red-bellied piranha</name>
    <dbReference type="NCBI Taxonomy" id="42514"/>
    <lineage>
        <taxon>Eukaryota</taxon>
        <taxon>Metazoa</taxon>
        <taxon>Chordata</taxon>
        <taxon>Craniata</taxon>
        <taxon>Vertebrata</taxon>
        <taxon>Euteleostomi</taxon>
        <taxon>Actinopterygii</taxon>
        <taxon>Neopterygii</taxon>
        <taxon>Teleostei</taxon>
        <taxon>Ostariophysi</taxon>
        <taxon>Characiformes</taxon>
        <taxon>Characoidei</taxon>
        <taxon>Pygocentrus</taxon>
    </lineage>
</organism>
<dbReference type="SMART" id="SM00589">
    <property type="entry name" value="PRY"/>
    <property type="match status" value="1"/>
</dbReference>
<dbReference type="InterPro" id="IPR003879">
    <property type="entry name" value="Butyrophylin_SPRY"/>
</dbReference>
<dbReference type="GeneTree" id="ENSGT00940000163587"/>
<dbReference type="Pfam" id="PF00622">
    <property type="entry name" value="SPRY"/>
    <property type="match status" value="1"/>
</dbReference>
<dbReference type="Gene3D" id="2.60.120.920">
    <property type="match status" value="1"/>
</dbReference>
<dbReference type="PRINTS" id="PR01407">
    <property type="entry name" value="BUTYPHLNCDUF"/>
</dbReference>
<feature type="domain" description="B30.2/SPRY" evidence="1">
    <location>
        <begin position="243"/>
        <end position="437"/>
    </location>
</feature>
<dbReference type="InterPro" id="IPR001870">
    <property type="entry name" value="B30.2/SPRY"/>
</dbReference>
<evidence type="ECO:0000313" key="3">
    <source>
        <dbReference type="Proteomes" id="UP001501920"/>
    </source>
</evidence>
<reference evidence="2" key="3">
    <citation type="submission" date="2025-09" db="UniProtKB">
        <authorList>
            <consortium name="Ensembl"/>
        </authorList>
    </citation>
    <scope>IDENTIFICATION</scope>
</reference>
<dbReference type="SUPFAM" id="SSF49899">
    <property type="entry name" value="Concanavalin A-like lectins/glucanases"/>
    <property type="match status" value="1"/>
</dbReference>
<dbReference type="InterPro" id="IPR050143">
    <property type="entry name" value="TRIM/RBCC"/>
</dbReference>
<reference evidence="2 3" key="1">
    <citation type="submission" date="2020-10" db="EMBL/GenBank/DDBJ databases">
        <title>Pygocentrus nattereri (red-bellied piranha) genome, fPygNat1, primary haplotype.</title>
        <authorList>
            <person name="Myers G."/>
            <person name="Meyer A."/>
            <person name="Karagic N."/>
            <person name="Pippel M."/>
            <person name="Winkler S."/>
            <person name="Tracey A."/>
            <person name="Wood J."/>
            <person name="Formenti G."/>
            <person name="Howe K."/>
            <person name="Fedrigo O."/>
            <person name="Jarvis E.D."/>
        </authorList>
    </citation>
    <scope>NUCLEOTIDE SEQUENCE [LARGE SCALE GENOMIC DNA]</scope>
</reference>
<evidence type="ECO:0000259" key="1">
    <source>
        <dbReference type="PROSITE" id="PS50188"/>
    </source>
</evidence>
<evidence type="ECO:0000313" key="2">
    <source>
        <dbReference type="Ensembl" id="ENSPNAP00000065685.1"/>
    </source>
</evidence>
<proteinExistence type="predicted"/>
<dbReference type="PROSITE" id="PS50188">
    <property type="entry name" value="B302_SPRY"/>
    <property type="match status" value="1"/>
</dbReference>
<dbReference type="Pfam" id="PF13765">
    <property type="entry name" value="PRY"/>
    <property type="match status" value="1"/>
</dbReference>
<dbReference type="AlphaFoldDB" id="A0AAR2KN04"/>
<dbReference type="InterPro" id="IPR003877">
    <property type="entry name" value="SPRY_dom"/>
</dbReference>
<accession>A0AAR2KN04</accession>